<feature type="region of interest" description="Disordered" evidence="1">
    <location>
        <begin position="41"/>
        <end position="91"/>
    </location>
</feature>
<dbReference type="EMBL" id="DOYJ01000198">
    <property type="protein sequence ID" value="HCB75906.1"/>
    <property type="molecule type" value="Genomic_DNA"/>
</dbReference>
<evidence type="ECO:0000256" key="1">
    <source>
        <dbReference type="SAM" id="MobiDB-lite"/>
    </source>
</evidence>
<proteinExistence type="predicted"/>
<accession>A0A3D0WB01</accession>
<protein>
    <submittedName>
        <fullName evidence="2">Uncharacterized protein</fullName>
    </submittedName>
</protein>
<gene>
    <name evidence="2" type="ORF">DEP91_06990</name>
</gene>
<feature type="compositionally biased region" description="Basic and acidic residues" evidence="1">
    <location>
        <begin position="45"/>
        <end position="61"/>
    </location>
</feature>
<organism evidence="2 3">
    <name type="scientific">Sphingomonas bacterium</name>
    <dbReference type="NCBI Taxonomy" id="1895847"/>
    <lineage>
        <taxon>Bacteria</taxon>
        <taxon>Pseudomonadati</taxon>
        <taxon>Pseudomonadota</taxon>
        <taxon>Alphaproteobacteria</taxon>
        <taxon>Sphingomonadales</taxon>
        <taxon>Sphingomonadaceae</taxon>
        <taxon>Sphingomonas</taxon>
    </lineage>
</organism>
<evidence type="ECO:0000313" key="3">
    <source>
        <dbReference type="Proteomes" id="UP000262699"/>
    </source>
</evidence>
<dbReference type="AlphaFoldDB" id="A0A3D0WB01"/>
<name>A0A3D0WB01_9SPHN</name>
<evidence type="ECO:0000313" key="2">
    <source>
        <dbReference type="EMBL" id="HCB75906.1"/>
    </source>
</evidence>
<reference evidence="2 3" key="1">
    <citation type="journal article" date="2018" name="Nat. Biotechnol.">
        <title>A standardized bacterial taxonomy based on genome phylogeny substantially revises the tree of life.</title>
        <authorList>
            <person name="Parks D.H."/>
            <person name="Chuvochina M."/>
            <person name="Waite D.W."/>
            <person name="Rinke C."/>
            <person name="Skarshewski A."/>
            <person name="Chaumeil P.A."/>
            <person name="Hugenholtz P."/>
        </authorList>
    </citation>
    <scope>NUCLEOTIDE SEQUENCE [LARGE SCALE GENOMIC DNA]</scope>
    <source>
        <strain evidence="2">UBA9015</strain>
    </source>
</reference>
<dbReference type="Proteomes" id="UP000262699">
    <property type="component" value="Unassembled WGS sequence"/>
</dbReference>
<sequence>MSVWVILALQTASGPSLQRDDLRVPLQKRCVPGGTGDDIVVCGRTDPDQYRLKPLPDRYKPPDGPPRAELNLSDREKLGDEVEQGSDAQGGAINRAMARYKLKF</sequence>
<comment type="caution">
    <text evidence="2">The sequence shown here is derived from an EMBL/GenBank/DDBJ whole genome shotgun (WGS) entry which is preliminary data.</text>
</comment>